<proteinExistence type="predicted"/>
<dbReference type="CDD" id="cd00093">
    <property type="entry name" value="HTH_XRE"/>
    <property type="match status" value="1"/>
</dbReference>
<evidence type="ECO:0000313" key="4">
    <source>
        <dbReference type="Proteomes" id="UP000746471"/>
    </source>
</evidence>
<organism evidence="3 4">
    <name type="scientific">Fusibacter paucivorans</name>
    <dbReference type="NCBI Taxonomy" id="76009"/>
    <lineage>
        <taxon>Bacteria</taxon>
        <taxon>Bacillati</taxon>
        <taxon>Bacillota</taxon>
        <taxon>Clostridia</taxon>
        <taxon>Eubacteriales</taxon>
        <taxon>Eubacteriales Family XII. Incertae Sedis</taxon>
        <taxon>Fusibacter</taxon>
    </lineage>
</organism>
<comment type="caution">
    <text evidence="3">The sequence shown here is derived from an EMBL/GenBank/DDBJ whole genome shotgun (WGS) entry which is preliminary data.</text>
</comment>
<reference evidence="3 4" key="1">
    <citation type="submission" date="2021-05" db="EMBL/GenBank/DDBJ databases">
        <title>Fusibacter ferrireducens sp. nov., an anaerobic, sulfur- and Fe-reducing bacterium isolated from the mangrove sediment.</title>
        <authorList>
            <person name="Qiu D."/>
        </authorList>
    </citation>
    <scope>NUCLEOTIDE SEQUENCE [LARGE SCALE GENOMIC DNA]</scope>
    <source>
        <strain evidence="3 4">DSM 12116</strain>
    </source>
</reference>
<dbReference type="SUPFAM" id="SSF47413">
    <property type="entry name" value="lambda repressor-like DNA-binding domains"/>
    <property type="match status" value="1"/>
</dbReference>
<dbReference type="InterPro" id="IPR010982">
    <property type="entry name" value="Lambda_DNA-bd_dom_sf"/>
</dbReference>
<dbReference type="Proteomes" id="UP000746471">
    <property type="component" value="Unassembled WGS sequence"/>
</dbReference>
<evidence type="ECO:0000259" key="2">
    <source>
        <dbReference type="PROSITE" id="PS50943"/>
    </source>
</evidence>
<gene>
    <name evidence="3" type="ORF">KHM83_00555</name>
</gene>
<dbReference type="PANTHER" id="PTHR46558:SF13">
    <property type="entry name" value="HTH-TYPE TRANSCRIPTIONAL REGULATOR IMMR"/>
    <property type="match status" value="1"/>
</dbReference>
<dbReference type="SMART" id="SM00530">
    <property type="entry name" value="HTH_XRE"/>
    <property type="match status" value="1"/>
</dbReference>
<keyword evidence="1" id="KW-0238">DNA-binding</keyword>
<dbReference type="PROSITE" id="PS50943">
    <property type="entry name" value="HTH_CROC1"/>
    <property type="match status" value="1"/>
</dbReference>
<accession>A0ABS5PK17</accession>
<evidence type="ECO:0000313" key="3">
    <source>
        <dbReference type="EMBL" id="MBS7525157.1"/>
    </source>
</evidence>
<dbReference type="Pfam" id="PF01381">
    <property type="entry name" value="HTH_3"/>
    <property type="match status" value="1"/>
</dbReference>
<evidence type="ECO:0000256" key="1">
    <source>
        <dbReference type="ARBA" id="ARBA00023125"/>
    </source>
</evidence>
<name>A0ABS5PK17_9FIRM</name>
<protein>
    <submittedName>
        <fullName evidence="3">Helix-turn-helix transcriptional regulator</fullName>
    </submittedName>
</protein>
<keyword evidence="4" id="KW-1185">Reference proteome</keyword>
<dbReference type="EMBL" id="JAHBCL010000001">
    <property type="protein sequence ID" value="MBS7525157.1"/>
    <property type="molecule type" value="Genomic_DNA"/>
</dbReference>
<dbReference type="Gene3D" id="1.10.260.40">
    <property type="entry name" value="lambda repressor-like DNA-binding domains"/>
    <property type="match status" value="1"/>
</dbReference>
<sequence length="232" mass="26655">MIQESVGNRIRLFRKSKGMTLQTLGDKIYKSRATVSKYESGAIAIEIGTLYAIADALNIKVEQLLPPNEAAETVTSQSVPVFYKNAARLYAYYYDGRNSSLIRCVIDITEDVETGRFKTMLYMNIKNFEEYLICENTYFGVTEHYDTLSKMILTNQATPIESITISMMGTFADANHRWGLMSGISFRPFMPIALKMYITKAIQKETPEFIRSLKITKEDYRYMKIYNMFSVT</sequence>
<dbReference type="InterPro" id="IPR001387">
    <property type="entry name" value="Cro/C1-type_HTH"/>
</dbReference>
<dbReference type="PANTHER" id="PTHR46558">
    <property type="entry name" value="TRACRIPTIONAL REGULATORY PROTEIN-RELATED-RELATED"/>
    <property type="match status" value="1"/>
</dbReference>
<feature type="domain" description="HTH cro/C1-type" evidence="2">
    <location>
        <begin position="10"/>
        <end position="64"/>
    </location>
</feature>